<dbReference type="EMBL" id="JAAZCD010000289">
    <property type="protein sequence ID" value="NLD33059.1"/>
    <property type="molecule type" value="Genomic_DNA"/>
</dbReference>
<evidence type="ECO:0000313" key="1">
    <source>
        <dbReference type="EMBL" id="NLD33059.1"/>
    </source>
</evidence>
<dbReference type="RefSeq" id="WP_276648454.1">
    <property type="nucleotide sequence ID" value="NZ_JAAZCD010000289.1"/>
</dbReference>
<protein>
    <submittedName>
        <fullName evidence="1">Uncharacterized protein</fullName>
    </submittedName>
</protein>
<sequence length="181" mass="21546">MQSYEHYIECELAEYLRLILAANSRFLENITSSHEIPFNVKVDKYEQVRQFEIKIDTSNIKNYETYNVKMRENVREEASRVKSLGFSYNIHNLYDLNDFLRFDLDLKLESKGFEALHANANKEKWKKEHLIYPSDINLNLTKLNYYKAILIFLKYVSRASDHPYDNTTNAVYQEILNKEGI</sequence>
<organism evidence="1 2">
    <name type="scientific">Trichococcus flocculiformis</name>
    <dbReference type="NCBI Taxonomy" id="82803"/>
    <lineage>
        <taxon>Bacteria</taxon>
        <taxon>Bacillati</taxon>
        <taxon>Bacillota</taxon>
        <taxon>Bacilli</taxon>
        <taxon>Lactobacillales</taxon>
        <taxon>Carnobacteriaceae</taxon>
        <taxon>Trichococcus</taxon>
    </lineage>
</organism>
<gene>
    <name evidence="1" type="ORF">GX662_12530</name>
</gene>
<comment type="caution">
    <text evidence="1">The sequence shown here is derived from an EMBL/GenBank/DDBJ whole genome shotgun (WGS) entry which is preliminary data.</text>
</comment>
<reference evidence="1 2" key="1">
    <citation type="journal article" date="2020" name="Biotechnol. Biofuels">
        <title>New insights from the biogas microbiome by comprehensive genome-resolved metagenomics of nearly 1600 species originating from multiple anaerobic digesters.</title>
        <authorList>
            <person name="Campanaro S."/>
            <person name="Treu L."/>
            <person name="Rodriguez-R L.M."/>
            <person name="Kovalovszki A."/>
            <person name="Ziels R.M."/>
            <person name="Maus I."/>
            <person name="Zhu X."/>
            <person name="Kougias P.G."/>
            <person name="Basile A."/>
            <person name="Luo G."/>
            <person name="Schluter A."/>
            <person name="Konstantinidis K.T."/>
            <person name="Angelidaki I."/>
        </authorList>
    </citation>
    <scope>NUCLEOTIDE SEQUENCE [LARGE SCALE GENOMIC DNA]</scope>
    <source>
        <strain evidence="1">AS07pgkLD_105</strain>
    </source>
</reference>
<dbReference type="AlphaFoldDB" id="A0A847D8B4"/>
<name>A0A847D8B4_9LACT</name>
<accession>A0A847D8B4</accession>
<dbReference type="Proteomes" id="UP000589373">
    <property type="component" value="Unassembled WGS sequence"/>
</dbReference>
<evidence type="ECO:0000313" key="2">
    <source>
        <dbReference type="Proteomes" id="UP000589373"/>
    </source>
</evidence>
<proteinExistence type="predicted"/>